<protein>
    <submittedName>
        <fullName evidence="2">YbhB/YbcL family Raf kinase inhibitor-like protein</fullName>
    </submittedName>
</protein>
<name>A0ABT8G2L5_9MICO</name>
<accession>A0ABT8G2L5</accession>
<dbReference type="EMBL" id="JAUHPV010000006">
    <property type="protein sequence ID" value="MDN4473360.1"/>
    <property type="molecule type" value="Genomic_DNA"/>
</dbReference>
<dbReference type="Pfam" id="PF01161">
    <property type="entry name" value="PBP"/>
    <property type="match status" value="1"/>
</dbReference>
<evidence type="ECO:0000313" key="2">
    <source>
        <dbReference type="EMBL" id="MDN4473360.1"/>
    </source>
</evidence>
<sequence>MQLKDLALSSPDIPDGERIDDRFAGQVGSETPRMTVTGVPEEAVELALVCHDPDAPLPHGFTHWTLYGLPPFDGEVVEEIGRPGLNDDESFGYVGPFPPFGHGTHHYYFWVYALSRKVVGEPTREEFLRDYADAVIEQARIVATYSR</sequence>
<reference evidence="2" key="1">
    <citation type="submission" date="2023-06" db="EMBL/GenBank/DDBJ databases">
        <title>SYSU T00b26.</title>
        <authorList>
            <person name="Gao L."/>
            <person name="Fang B.-Z."/>
            <person name="Li W.-J."/>
        </authorList>
    </citation>
    <scope>NUCLEOTIDE SEQUENCE</scope>
    <source>
        <strain evidence="2">SYSU T00b26</strain>
    </source>
</reference>
<keyword evidence="2" id="KW-0649">Protein kinase inhibitor</keyword>
<dbReference type="Gene3D" id="3.90.280.10">
    <property type="entry name" value="PEBP-like"/>
    <property type="match status" value="1"/>
</dbReference>
<dbReference type="InterPro" id="IPR005247">
    <property type="entry name" value="YbhB_YbcL/LppC-like"/>
</dbReference>
<dbReference type="InterPro" id="IPR008914">
    <property type="entry name" value="PEBP"/>
</dbReference>
<dbReference type="GO" id="GO:0004860">
    <property type="term" value="F:protein kinase inhibitor activity"/>
    <property type="evidence" value="ECO:0007669"/>
    <property type="project" value="UniProtKB-KW"/>
</dbReference>
<keyword evidence="3" id="KW-1185">Reference proteome</keyword>
<proteinExistence type="inferred from homology"/>
<evidence type="ECO:0000256" key="1">
    <source>
        <dbReference type="ARBA" id="ARBA00007120"/>
    </source>
</evidence>
<gene>
    <name evidence="2" type="ORF">QQX04_10190</name>
</gene>
<dbReference type="Proteomes" id="UP001172738">
    <property type="component" value="Unassembled WGS sequence"/>
</dbReference>
<comment type="similarity">
    <text evidence="1">Belongs to the UPF0098 family.</text>
</comment>
<organism evidence="2 3">
    <name type="scientific">Demequina zhanjiangensis</name>
    <dbReference type="NCBI Taxonomy" id="3051659"/>
    <lineage>
        <taxon>Bacteria</taxon>
        <taxon>Bacillati</taxon>
        <taxon>Actinomycetota</taxon>
        <taxon>Actinomycetes</taxon>
        <taxon>Micrococcales</taxon>
        <taxon>Demequinaceae</taxon>
        <taxon>Demequina</taxon>
    </lineage>
</organism>
<evidence type="ECO:0000313" key="3">
    <source>
        <dbReference type="Proteomes" id="UP001172738"/>
    </source>
</evidence>
<dbReference type="CDD" id="cd00865">
    <property type="entry name" value="PEBP_bact_arch"/>
    <property type="match status" value="1"/>
</dbReference>
<comment type="caution">
    <text evidence="2">The sequence shown here is derived from an EMBL/GenBank/DDBJ whole genome shotgun (WGS) entry which is preliminary data.</text>
</comment>
<dbReference type="InterPro" id="IPR036610">
    <property type="entry name" value="PEBP-like_sf"/>
</dbReference>
<dbReference type="SUPFAM" id="SSF49777">
    <property type="entry name" value="PEBP-like"/>
    <property type="match status" value="1"/>
</dbReference>
<dbReference type="RefSeq" id="WP_301128821.1">
    <property type="nucleotide sequence ID" value="NZ_JAUHPV010000006.1"/>
</dbReference>
<dbReference type="NCBIfam" id="TIGR00481">
    <property type="entry name" value="YbhB/YbcL family Raf kinase inhibitor-like protein"/>
    <property type="match status" value="1"/>
</dbReference>